<keyword evidence="1" id="KW-1133">Transmembrane helix</keyword>
<reference evidence="2 3" key="1">
    <citation type="journal article" date="2012" name="J. Bacteriol.">
        <title>Genome Sequence of Nitratireductor indicus Type Strain C115.</title>
        <authorList>
            <person name="Lai Q."/>
            <person name="Li G."/>
            <person name="Yu Z."/>
            <person name="Shao Z."/>
        </authorList>
    </citation>
    <scope>NUCLEOTIDE SEQUENCE [LARGE SCALE GENOMIC DNA]</scope>
    <source>
        <strain evidence="2 3">C115</strain>
    </source>
</reference>
<dbReference type="AlphaFoldDB" id="K2NL22"/>
<evidence type="ECO:0000313" key="3">
    <source>
        <dbReference type="Proteomes" id="UP000007374"/>
    </source>
</evidence>
<keyword evidence="1" id="KW-0472">Membrane</keyword>
<keyword evidence="3" id="KW-1185">Reference proteome</keyword>
<protein>
    <submittedName>
        <fullName evidence="2">Uncharacterized protein</fullName>
    </submittedName>
</protein>
<dbReference type="Proteomes" id="UP000007374">
    <property type="component" value="Unassembled WGS sequence"/>
</dbReference>
<evidence type="ECO:0000313" key="2">
    <source>
        <dbReference type="EMBL" id="EKF40100.1"/>
    </source>
</evidence>
<feature type="transmembrane region" description="Helical" evidence="1">
    <location>
        <begin position="88"/>
        <end position="112"/>
    </location>
</feature>
<feature type="non-terminal residue" evidence="2">
    <location>
        <position position="146"/>
    </location>
</feature>
<keyword evidence="1" id="KW-0812">Transmembrane</keyword>
<comment type="caution">
    <text evidence="2">The sequence shown here is derived from an EMBL/GenBank/DDBJ whole genome shotgun (WGS) entry which is preliminary data.</text>
</comment>
<organism evidence="2 3">
    <name type="scientific">Nitratireductor indicus C115</name>
    <dbReference type="NCBI Taxonomy" id="1231190"/>
    <lineage>
        <taxon>Bacteria</taxon>
        <taxon>Pseudomonadati</taxon>
        <taxon>Pseudomonadota</taxon>
        <taxon>Alphaproteobacteria</taxon>
        <taxon>Hyphomicrobiales</taxon>
        <taxon>Phyllobacteriaceae</taxon>
        <taxon>Nitratireductor</taxon>
    </lineage>
</organism>
<sequence length="146" mass="15875">MPRWISEMALPLAAGAALFFGLAVLNWSEVLFDFPSVTRAAEGPAVTSKDIADAVDQVVSMLMTISIGLFVFFGFVIKYFFDKGGPISIFAGLLAFLFLTFEMIAIDLGYYARAEILSLMIDRQAAFGHLSVMVARQAMNRAGFAG</sequence>
<feature type="transmembrane region" description="Helical" evidence="1">
    <location>
        <begin position="59"/>
        <end position="81"/>
    </location>
</feature>
<name>K2NL22_9HYPH</name>
<evidence type="ECO:0000256" key="1">
    <source>
        <dbReference type="SAM" id="Phobius"/>
    </source>
</evidence>
<gene>
    <name evidence="2" type="ORF">NA8A_22681</name>
</gene>
<dbReference type="EMBL" id="AMSI01000025">
    <property type="protein sequence ID" value="EKF40100.1"/>
    <property type="molecule type" value="Genomic_DNA"/>
</dbReference>
<accession>K2NL22</accession>
<proteinExistence type="predicted"/>